<name>A0A8S5Q8S7_9CAUD</name>
<dbReference type="EMBL" id="BK015596">
    <property type="protein sequence ID" value="DAE14892.1"/>
    <property type="molecule type" value="Genomic_DNA"/>
</dbReference>
<organism evidence="1">
    <name type="scientific">Myoviridae sp. ct1IL4</name>
    <dbReference type="NCBI Taxonomy" id="2825019"/>
    <lineage>
        <taxon>Viruses</taxon>
        <taxon>Duplodnaviria</taxon>
        <taxon>Heunggongvirae</taxon>
        <taxon>Uroviricota</taxon>
        <taxon>Caudoviricetes</taxon>
    </lineage>
</organism>
<accession>A0A8S5Q8S7</accession>
<protein>
    <submittedName>
        <fullName evidence="1">Uncharacterized protein</fullName>
    </submittedName>
</protein>
<proteinExistence type="predicted"/>
<sequence length="29" mass="3390">MTSDITPNNAFFIVWWEIDVIIRVIGLII</sequence>
<reference evidence="1" key="1">
    <citation type="journal article" date="2021" name="Proc. Natl. Acad. Sci. U.S.A.">
        <title>A Catalog of Tens of Thousands of Viruses from Human Metagenomes Reveals Hidden Associations with Chronic Diseases.</title>
        <authorList>
            <person name="Tisza M.J."/>
            <person name="Buck C.B."/>
        </authorList>
    </citation>
    <scope>NUCLEOTIDE SEQUENCE</scope>
    <source>
        <strain evidence="1">Ct1IL4</strain>
    </source>
</reference>
<evidence type="ECO:0000313" key="1">
    <source>
        <dbReference type="EMBL" id="DAE14892.1"/>
    </source>
</evidence>